<sequence>MSKRFQAMEKIESATAGSTSVSMFLYASFLGPITEEIVFRGFVLRSLEKYGKHFAIVTSAIMFGLFHANFIQGIFAILVGLILAYVALEYSIKWSIAFHIVNNFIFGDVLFFILGNFESTSAMIAISVLDLIFFIGGIYIICFRRKKEVHQYLQLEKANRELYLQTFTTIWMLLFMTAEILTSFMGITTL</sequence>
<proteinExistence type="predicted"/>
<feature type="transmembrane region" description="Helical" evidence="1">
    <location>
        <begin position="94"/>
        <end position="114"/>
    </location>
</feature>
<feature type="transmembrane region" description="Helical" evidence="1">
    <location>
        <begin position="12"/>
        <end position="34"/>
    </location>
</feature>
<evidence type="ECO:0000313" key="3">
    <source>
        <dbReference type="EMBL" id="MBC3803079.1"/>
    </source>
</evidence>
<feature type="transmembrane region" description="Helical" evidence="1">
    <location>
        <begin position="162"/>
        <end position="187"/>
    </location>
</feature>
<protein>
    <submittedName>
        <fullName evidence="3">CPBP family intramembrane metalloprotease</fullName>
    </submittedName>
</protein>
<name>A0ABR6WR43_9FIRM</name>
<reference evidence="3 4" key="1">
    <citation type="journal article" date="2020" name="mSystems">
        <title>Defining Genomic and Predicted Metabolic Features of the Acetobacterium Genus.</title>
        <authorList>
            <person name="Ross D.E."/>
            <person name="Marshall C.W."/>
            <person name="Gulliver D."/>
            <person name="May H.D."/>
            <person name="Norman R.S."/>
        </authorList>
    </citation>
    <scope>NUCLEOTIDE SEQUENCE [LARGE SCALE GENOMIC DNA]</scope>
    <source>
        <strain evidence="3 4">DSM 8238</strain>
    </source>
</reference>
<keyword evidence="3" id="KW-0482">Metalloprotease</keyword>
<keyword evidence="1" id="KW-1133">Transmembrane helix</keyword>
<keyword evidence="1" id="KW-0812">Transmembrane</keyword>
<dbReference type="Pfam" id="PF02517">
    <property type="entry name" value="Rce1-like"/>
    <property type="match status" value="1"/>
</dbReference>
<comment type="caution">
    <text evidence="3">The sequence shown here is derived from an EMBL/GenBank/DDBJ whole genome shotgun (WGS) entry which is preliminary data.</text>
</comment>
<feature type="domain" description="CAAX prenyl protease 2/Lysostaphin resistance protein A-like" evidence="2">
    <location>
        <begin position="19"/>
        <end position="105"/>
    </location>
</feature>
<organism evidence="3 4">
    <name type="scientific">Acetobacterium fimetarium</name>
    <dbReference type="NCBI Taxonomy" id="52691"/>
    <lineage>
        <taxon>Bacteria</taxon>
        <taxon>Bacillati</taxon>
        <taxon>Bacillota</taxon>
        <taxon>Clostridia</taxon>
        <taxon>Eubacteriales</taxon>
        <taxon>Eubacteriaceae</taxon>
        <taxon>Acetobacterium</taxon>
    </lineage>
</organism>
<dbReference type="GO" id="GO:0008237">
    <property type="term" value="F:metallopeptidase activity"/>
    <property type="evidence" value="ECO:0007669"/>
    <property type="project" value="UniProtKB-KW"/>
</dbReference>
<accession>A0ABR6WR43</accession>
<dbReference type="Proteomes" id="UP000603234">
    <property type="component" value="Unassembled WGS sequence"/>
</dbReference>
<dbReference type="InterPro" id="IPR052710">
    <property type="entry name" value="CAAX_protease"/>
</dbReference>
<keyword evidence="1" id="KW-0472">Membrane</keyword>
<keyword evidence="3" id="KW-0378">Hydrolase</keyword>
<dbReference type="InterPro" id="IPR003675">
    <property type="entry name" value="Rce1/LyrA-like_dom"/>
</dbReference>
<evidence type="ECO:0000256" key="1">
    <source>
        <dbReference type="SAM" id="Phobius"/>
    </source>
</evidence>
<evidence type="ECO:0000259" key="2">
    <source>
        <dbReference type="Pfam" id="PF02517"/>
    </source>
</evidence>
<evidence type="ECO:0000313" key="4">
    <source>
        <dbReference type="Proteomes" id="UP000603234"/>
    </source>
</evidence>
<dbReference type="EMBL" id="WJBC01000001">
    <property type="protein sequence ID" value="MBC3803079.1"/>
    <property type="molecule type" value="Genomic_DNA"/>
</dbReference>
<gene>
    <name evidence="3" type="ORF">GH808_01300</name>
</gene>
<keyword evidence="4" id="KW-1185">Reference proteome</keyword>
<feature type="transmembrane region" description="Helical" evidence="1">
    <location>
        <begin position="54"/>
        <end position="87"/>
    </location>
</feature>
<dbReference type="PANTHER" id="PTHR36435">
    <property type="entry name" value="SLR1288 PROTEIN"/>
    <property type="match status" value="1"/>
</dbReference>
<dbReference type="PANTHER" id="PTHR36435:SF1">
    <property type="entry name" value="CAAX AMINO TERMINAL PROTEASE FAMILY PROTEIN"/>
    <property type="match status" value="1"/>
</dbReference>
<feature type="transmembrane region" description="Helical" evidence="1">
    <location>
        <begin position="120"/>
        <end position="141"/>
    </location>
</feature>
<keyword evidence="3" id="KW-0645">Protease</keyword>